<feature type="domain" description="DUF7870" evidence="3">
    <location>
        <begin position="278"/>
        <end position="376"/>
    </location>
</feature>
<dbReference type="InterPro" id="IPR057192">
    <property type="entry name" value="DUF7870"/>
</dbReference>
<evidence type="ECO:0000256" key="1">
    <source>
        <dbReference type="SAM" id="Phobius"/>
    </source>
</evidence>
<dbReference type="Pfam" id="PF25276">
    <property type="entry name" value="DUF7870"/>
    <property type="match status" value="2"/>
</dbReference>
<dbReference type="PANTHER" id="PTHR44843:SF14">
    <property type="entry name" value="METHYLTRANSFERASE TYPE 11 DOMAIN-CONTAINING PROTEIN"/>
    <property type="match status" value="1"/>
</dbReference>
<feature type="domain" description="Methyltransferase type 11" evidence="2">
    <location>
        <begin position="146"/>
        <end position="199"/>
    </location>
</feature>
<evidence type="ECO:0008006" key="6">
    <source>
        <dbReference type="Google" id="ProtNLM"/>
    </source>
</evidence>
<dbReference type="AlphaFoldDB" id="A0A426YED0"/>
<dbReference type="PANTHER" id="PTHR44843">
    <property type="entry name" value="METHYLTRANSFERASE"/>
    <property type="match status" value="1"/>
</dbReference>
<name>A0A426YED0_ENSVE</name>
<evidence type="ECO:0000259" key="3">
    <source>
        <dbReference type="Pfam" id="PF25276"/>
    </source>
</evidence>
<proteinExistence type="predicted"/>
<evidence type="ECO:0000313" key="4">
    <source>
        <dbReference type="EMBL" id="RRT50119.1"/>
    </source>
</evidence>
<dbReference type="Gene3D" id="3.40.50.150">
    <property type="entry name" value="Vaccinia Virus protein VP39"/>
    <property type="match status" value="2"/>
</dbReference>
<dbReference type="Proteomes" id="UP000287651">
    <property type="component" value="Unassembled WGS sequence"/>
</dbReference>
<dbReference type="EMBL" id="AMZH03012944">
    <property type="protein sequence ID" value="RRT50119.1"/>
    <property type="molecule type" value="Genomic_DNA"/>
</dbReference>
<keyword evidence="1" id="KW-0812">Transmembrane</keyword>
<sequence>MAPTAKPNLVRNLIVRALLFFASVFLLRFVYVVTVYGGSCTAGDYCLFSPLAEPLTVAGTTGGASASAAVASAHAGLGSSATPAVRALWTSREWRKAVEFYSAVFQDLVAEGFLSPASKSLCVDAPAGHEVLALKEIGVAVAIGVARKSAPPLVVAGGDLLHLPFENGTFDFVFAGQSLDRSKQPADLAAEIARTLRPHWFLVVLTASGGDAYSLHTLAKLFPGCSVVRLREINSPDSSKSLREIVFQKHDGTLIVSADGNSDIKCPIPEHKLPILQSAEPLIEEEPLKPWITFKRNIQNVKYLPSIADISFKQRYIYVDVGARSYGSSIGSWFRKQYPKQNHTFEIYAIEADRAFHKEYATKKGVNLLPYAAWVRNETLTFEINHDPDNHDVGKGRGMGRIRPTGGSDGRVTSGDVHPIQGLDFAAWLKKTATERDYVVMKMDVEGTEFDLVPRLFKTGAICLIDELFLECHYNRWQKCCPGQRSPKYPNIYRECLNLFKSLRNAGVLVHQWW</sequence>
<feature type="transmembrane region" description="Helical" evidence="1">
    <location>
        <begin position="12"/>
        <end position="31"/>
    </location>
</feature>
<protein>
    <recommendedName>
        <fullName evidence="6">Methyltransferase type 11 domain-containing protein</fullName>
    </recommendedName>
</protein>
<accession>A0A426YED0</accession>
<feature type="domain" description="DUF7870" evidence="3">
    <location>
        <begin position="422"/>
        <end position="514"/>
    </location>
</feature>
<dbReference type="SUPFAM" id="SSF53335">
    <property type="entry name" value="S-adenosyl-L-methionine-dependent methyltransferases"/>
    <property type="match status" value="2"/>
</dbReference>
<dbReference type="Pfam" id="PF08241">
    <property type="entry name" value="Methyltransf_11"/>
    <property type="match status" value="1"/>
</dbReference>
<gene>
    <name evidence="4" type="ORF">B296_00051943</name>
</gene>
<dbReference type="InterPro" id="IPR029063">
    <property type="entry name" value="SAM-dependent_MTases_sf"/>
</dbReference>
<keyword evidence="1" id="KW-1133">Transmembrane helix</keyword>
<comment type="caution">
    <text evidence="4">The sequence shown here is derived from an EMBL/GenBank/DDBJ whole genome shotgun (WGS) entry which is preliminary data.</text>
</comment>
<dbReference type="GO" id="GO:0008757">
    <property type="term" value="F:S-adenosylmethionine-dependent methyltransferase activity"/>
    <property type="evidence" value="ECO:0007669"/>
    <property type="project" value="InterPro"/>
</dbReference>
<organism evidence="4 5">
    <name type="scientific">Ensete ventricosum</name>
    <name type="common">Abyssinian banana</name>
    <name type="synonym">Musa ensete</name>
    <dbReference type="NCBI Taxonomy" id="4639"/>
    <lineage>
        <taxon>Eukaryota</taxon>
        <taxon>Viridiplantae</taxon>
        <taxon>Streptophyta</taxon>
        <taxon>Embryophyta</taxon>
        <taxon>Tracheophyta</taxon>
        <taxon>Spermatophyta</taxon>
        <taxon>Magnoliopsida</taxon>
        <taxon>Liliopsida</taxon>
        <taxon>Zingiberales</taxon>
        <taxon>Musaceae</taxon>
        <taxon>Ensete</taxon>
    </lineage>
</organism>
<evidence type="ECO:0000259" key="2">
    <source>
        <dbReference type="Pfam" id="PF08241"/>
    </source>
</evidence>
<keyword evidence="1" id="KW-0472">Membrane</keyword>
<evidence type="ECO:0000313" key="5">
    <source>
        <dbReference type="Proteomes" id="UP000287651"/>
    </source>
</evidence>
<dbReference type="InterPro" id="IPR013216">
    <property type="entry name" value="Methyltransf_11"/>
</dbReference>
<reference evidence="4 5" key="1">
    <citation type="journal article" date="2014" name="Agronomy (Basel)">
        <title>A Draft Genome Sequence for Ensete ventricosum, the Drought-Tolerant Tree Against Hunger.</title>
        <authorList>
            <person name="Harrison J."/>
            <person name="Moore K.A."/>
            <person name="Paszkiewicz K."/>
            <person name="Jones T."/>
            <person name="Grant M."/>
            <person name="Ambacheew D."/>
            <person name="Muzemil S."/>
            <person name="Studholme D.J."/>
        </authorList>
    </citation>
    <scope>NUCLEOTIDE SEQUENCE [LARGE SCALE GENOMIC DNA]</scope>
</reference>